<dbReference type="EMBL" id="BAAAYN010000019">
    <property type="protein sequence ID" value="GAA3387861.1"/>
    <property type="molecule type" value="Genomic_DNA"/>
</dbReference>
<sequence>MGAVPAFAPPVPRPNRTVLIVSLVLGATLLLCCGGGVTGIGGLVWYGYDTLQKDAVGTVEAYLGDLQAGRYPQAYSRLCAEEKVERTLTEFTGEEETARVTEYQVGSDIEVDAENNWLVTARVARQGNSSRQETFPVLFDDTNAAVICPR</sequence>
<gene>
    <name evidence="2" type="ORF">GCM10020369_31900</name>
</gene>
<feature type="transmembrane region" description="Helical" evidence="1">
    <location>
        <begin position="20"/>
        <end position="46"/>
    </location>
</feature>
<keyword evidence="3" id="KW-1185">Reference proteome</keyword>
<evidence type="ECO:0000256" key="1">
    <source>
        <dbReference type="SAM" id="Phobius"/>
    </source>
</evidence>
<proteinExistence type="predicted"/>
<name>A0ABP6SZI0_9ACTN</name>
<evidence type="ECO:0000313" key="3">
    <source>
        <dbReference type="Proteomes" id="UP001501676"/>
    </source>
</evidence>
<organism evidence="2 3">
    <name type="scientific">Cryptosporangium minutisporangium</name>
    <dbReference type="NCBI Taxonomy" id="113569"/>
    <lineage>
        <taxon>Bacteria</taxon>
        <taxon>Bacillati</taxon>
        <taxon>Actinomycetota</taxon>
        <taxon>Actinomycetes</taxon>
        <taxon>Cryptosporangiales</taxon>
        <taxon>Cryptosporangiaceae</taxon>
        <taxon>Cryptosporangium</taxon>
    </lineage>
</organism>
<comment type="caution">
    <text evidence="2">The sequence shown here is derived from an EMBL/GenBank/DDBJ whole genome shotgun (WGS) entry which is preliminary data.</text>
</comment>
<accession>A0ABP6SZI0</accession>
<dbReference type="RefSeq" id="WP_345728882.1">
    <property type="nucleotide sequence ID" value="NZ_BAAAYN010000019.1"/>
</dbReference>
<reference evidence="3" key="1">
    <citation type="journal article" date="2019" name="Int. J. Syst. Evol. Microbiol.">
        <title>The Global Catalogue of Microorganisms (GCM) 10K type strain sequencing project: providing services to taxonomists for standard genome sequencing and annotation.</title>
        <authorList>
            <consortium name="The Broad Institute Genomics Platform"/>
            <consortium name="The Broad Institute Genome Sequencing Center for Infectious Disease"/>
            <person name="Wu L."/>
            <person name="Ma J."/>
        </authorList>
    </citation>
    <scope>NUCLEOTIDE SEQUENCE [LARGE SCALE GENOMIC DNA]</scope>
    <source>
        <strain evidence="3">JCM 9458</strain>
    </source>
</reference>
<dbReference type="Proteomes" id="UP001501676">
    <property type="component" value="Unassembled WGS sequence"/>
</dbReference>
<keyword evidence="1" id="KW-0812">Transmembrane</keyword>
<protein>
    <recommendedName>
        <fullName evidence="4">DUF3887 domain-containing protein</fullName>
    </recommendedName>
</protein>
<keyword evidence="1" id="KW-0472">Membrane</keyword>
<evidence type="ECO:0000313" key="2">
    <source>
        <dbReference type="EMBL" id="GAA3387861.1"/>
    </source>
</evidence>
<keyword evidence="1" id="KW-1133">Transmembrane helix</keyword>
<evidence type="ECO:0008006" key="4">
    <source>
        <dbReference type="Google" id="ProtNLM"/>
    </source>
</evidence>